<dbReference type="Proteomes" id="UP001161391">
    <property type="component" value="Unassembled WGS sequence"/>
</dbReference>
<reference evidence="1" key="1">
    <citation type="journal article" date="2014" name="Int. J. Syst. Evol. Microbiol.">
        <title>Complete genome of a new Firmicutes species belonging to the dominant human colonic microbiota ('Ruminococcus bicirculans') reveals two chromosomes and a selective capacity to utilize plant glucans.</title>
        <authorList>
            <consortium name="NISC Comparative Sequencing Program"/>
            <person name="Wegmann U."/>
            <person name="Louis P."/>
            <person name="Goesmann A."/>
            <person name="Henrissat B."/>
            <person name="Duncan S.H."/>
            <person name="Flint H.J."/>
        </authorList>
    </citation>
    <scope>NUCLEOTIDE SEQUENCE</scope>
    <source>
        <strain evidence="1">NBRC 108219</strain>
    </source>
</reference>
<dbReference type="EMBL" id="BSNK01000002">
    <property type="protein sequence ID" value="GLQ24734.1"/>
    <property type="molecule type" value="Genomic_DNA"/>
</dbReference>
<keyword evidence="2" id="KW-1185">Reference proteome</keyword>
<accession>A0ABQ5VDH2</accession>
<sequence length="120" mass="12757">MLETRSNDDPSMARVTMHGQVSLPRSRGLQAGADALLLHTPENSHALPGKYAEYRQTNLPILYLGGGDWLSLVDAPDSLLPLREGLASLEKGARAPASCPPGFSATAAADELVQFLMTLS</sequence>
<comment type="caution">
    <text evidence="1">The sequence shown here is derived from an EMBL/GenBank/DDBJ whole genome shotgun (WGS) entry which is preliminary data.</text>
</comment>
<reference evidence="1" key="2">
    <citation type="submission" date="2023-01" db="EMBL/GenBank/DDBJ databases">
        <title>Draft genome sequence of Algimonas ampicilliniresistens strain NBRC 108219.</title>
        <authorList>
            <person name="Sun Q."/>
            <person name="Mori K."/>
        </authorList>
    </citation>
    <scope>NUCLEOTIDE SEQUENCE</scope>
    <source>
        <strain evidence="1">NBRC 108219</strain>
    </source>
</reference>
<protein>
    <submittedName>
        <fullName evidence="1">Uncharacterized protein</fullName>
    </submittedName>
</protein>
<evidence type="ECO:0000313" key="2">
    <source>
        <dbReference type="Proteomes" id="UP001161391"/>
    </source>
</evidence>
<name>A0ABQ5VDH2_9PROT</name>
<organism evidence="1 2">
    <name type="scientific">Algimonas ampicilliniresistens</name>
    <dbReference type="NCBI Taxonomy" id="1298735"/>
    <lineage>
        <taxon>Bacteria</taxon>
        <taxon>Pseudomonadati</taxon>
        <taxon>Pseudomonadota</taxon>
        <taxon>Alphaproteobacteria</taxon>
        <taxon>Maricaulales</taxon>
        <taxon>Robiginitomaculaceae</taxon>
        <taxon>Algimonas</taxon>
    </lineage>
</organism>
<proteinExistence type="predicted"/>
<evidence type="ECO:0000313" key="1">
    <source>
        <dbReference type="EMBL" id="GLQ24734.1"/>
    </source>
</evidence>
<gene>
    <name evidence="1" type="ORF">GCM10007853_26080</name>
</gene>